<evidence type="ECO:0000313" key="7">
    <source>
        <dbReference type="Proteomes" id="UP000305881"/>
    </source>
</evidence>
<proteinExistence type="predicted"/>
<dbReference type="Proteomes" id="UP000305881">
    <property type="component" value="Chromosome"/>
</dbReference>
<organism evidence="6 7">
    <name type="scientific">Methylotuvimicrobium buryatense</name>
    <name type="common">Methylomicrobium buryatense</name>
    <dbReference type="NCBI Taxonomy" id="95641"/>
    <lineage>
        <taxon>Bacteria</taxon>
        <taxon>Pseudomonadati</taxon>
        <taxon>Pseudomonadota</taxon>
        <taxon>Gammaproteobacteria</taxon>
        <taxon>Methylococcales</taxon>
        <taxon>Methylococcaceae</taxon>
        <taxon>Methylotuvimicrobium</taxon>
    </lineage>
</organism>
<feature type="transmembrane region" description="Helical" evidence="5">
    <location>
        <begin position="36"/>
        <end position="53"/>
    </location>
</feature>
<keyword evidence="3 5" id="KW-1133">Transmembrane helix</keyword>
<gene>
    <name evidence="6" type="ORF">EQU24_13185</name>
</gene>
<keyword evidence="4 5" id="KW-0472">Membrane</keyword>
<feature type="transmembrane region" description="Helical" evidence="5">
    <location>
        <begin position="73"/>
        <end position="96"/>
    </location>
</feature>
<dbReference type="InterPro" id="IPR052719">
    <property type="entry name" value="CvpA-like"/>
</dbReference>
<feature type="transmembrane region" description="Helical" evidence="5">
    <location>
        <begin position="108"/>
        <end position="131"/>
    </location>
</feature>
<keyword evidence="7" id="KW-1185">Reference proteome</keyword>
<dbReference type="AlphaFoldDB" id="A0A4P9URT8"/>
<keyword evidence="2 5" id="KW-0812">Transmembrane</keyword>
<dbReference type="KEGG" id="mbur:EQU24_13185"/>
<evidence type="ECO:0000313" key="6">
    <source>
        <dbReference type="EMBL" id="QCW83081.1"/>
    </source>
</evidence>
<dbReference type="GO" id="GO:0009403">
    <property type="term" value="P:toxin biosynthetic process"/>
    <property type="evidence" value="ECO:0007669"/>
    <property type="project" value="InterPro"/>
</dbReference>
<dbReference type="PANTHER" id="PTHR36926:SF1">
    <property type="entry name" value="COLICIN V PRODUCTION PROTEIN"/>
    <property type="match status" value="1"/>
</dbReference>
<feature type="transmembrane region" description="Helical" evidence="5">
    <location>
        <begin position="12"/>
        <end position="29"/>
    </location>
</feature>
<evidence type="ECO:0000256" key="2">
    <source>
        <dbReference type="ARBA" id="ARBA00022692"/>
    </source>
</evidence>
<evidence type="ECO:0000256" key="3">
    <source>
        <dbReference type="ARBA" id="ARBA00022989"/>
    </source>
</evidence>
<evidence type="ECO:0000256" key="5">
    <source>
        <dbReference type="SAM" id="Phobius"/>
    </source>
</evidence>
<accession>A0A4P9URT8</accession>
<dbReference type="InterPro" id="IPR003825">
    <property type="entry name" value="Colicin-V_CvpA"/>
</dbReference>
<dbReference type="STRING" id="675511.GCA_000341735_00409"/>
<evidence type="ECO:0000256" key="1">
    <source>
        <dbReference type="ARBA" id="ARBA00004141"/>
    </source>
</evidence>
<dbReference type="OrthoDB" id="9810601at2"/>
<protein>
    <submittedName>
        <fullName evidence="6">CvpA family protein</fullName>
    </submittedName>
</protein>
<comment type="subcellular location">
    <subcellularLocation>
        <location evidence="1">Membrane</location>
        <topology evidence="1">Multi-pass membrane protein</topology>
    </subcellularLocation>
</comment>
<dbReference type="EMBL" id="CP035467">
    <property type="protein sequence ID" value="QCW83081.1"/>
    <property type="molecule type" value="Genomic_DNA"/>
</dbReference>
<dbReference type="GO" id="GO:0016020">
    <property type="term" value="C:membrane"/>
    <property type="evidence" value="ECO:0007669"/>
    <property type="project" value="UniProtKB-SubCell"/>
</dbReference>
<dbReference type="Pfam" id="PF02674">
    <property type="entry name" value="Colicin_V"/>
    <property type="match status" value="1"/>
</dbReference>
<reference evidence="7" key="1">
    <citation type="journal article" date="2019" name="J. Bacteriol.">
        <title>A Mutagenic Screen Identifies a TonB-Dependent Receptor Required for the Lanthanide Metal Switch in the Type I Methanotroph 'Methylotuvimicrobium buryatense' 5GB1C.</title>
        <authorList>
            <person name="Groom J.D."/>
            <person name="Ford S.M."/>
            <person name="Pesesky M.W."/>
            <person name="Lidstrom M.E."/>
        </authorList>
    </citation>
    <scope>NUCLEOTIDE SEQUENCE [LARGE SCALE GENOMIC DNA]</scope>
    <source>
        <strain evidence="7">5GB1C</strain>
    </source>
</reference>
<evidence type="ECO:0000256" key="4">
    <source>
        <dbReference type="ARBA" id="ARBA00023136"/>
    </source>
</evidence>
<name>A0A4P9URT8_METBY</name>
<sequence length="171" mass="18812">MSFIGDADMIWVDYAILGLISISLVIGLFRGFVEEAFSLVLWVVAIWLGLTFSREFSALLEPVFSVPSARIAAAFAALFFAVLIGGALVNLILRKLVKQTGLTGSDRFVGMIFGIARGLVVVTVCIMLAGLTPLPEDAWWKESTLIPPFQSLAVWLREHIPSDVMSYVNYR</sequence>
<dbReference type="PANTHER" id="PTHR36926">
    <property type="entry name" value="COLICIN V PRODUCTION PROTEIN"/>
    <property type="match status" value="1"/>
</dbReference>
<dbReference type="RefSeq" id="WP_040575265.1">
    <property type="nucleotide sequence ID" value="NZ_CP035467.1"/>
</dbReference>